<comment type="caution">
    <text evidence="3">The sequence shown here is derived from an EMBL/GenBank/DDBJ whole genome shotgun (WGS) entry which is preliminary data.</text>
</comment>
<proteinExistence type="predicted"/>
<sequence>MPSIKYLIAAFLAMAQITSAQRHCKNITIPVTISAENTPVNGPAPLTDVDVTNILLNSATAIRDQLQSTETVMVSGSYNLSATLCDPESGPSEVLQILTHGIGFDRRYWDFSFHNYNYSYVNFLLDHNRSTLAWDRLGFGSSSHGDPLREIELPLETAALQALTKLVRDGNYNFSGGGYEKIVHVGHSLGSGVTYTLHVINPDISDAIVSTGFSQFSDCQPAGLIGLHLVEANLRGRFAYYSPGYLIQGDLLALQTDVFAPGDVRPGYFGTSMQQLRQ</sequence>
<evidence type="ECO:0000256" key="1">
    <source>
        <dbReference type="SAM" id="SignalP"/>
    </source>
</evidence>
<name>A0ABR2VD53_9PEZI</name>
<organism evidence="3 4">
    <name type="scientific">Seiridium unicorne</name>
    <dbReference type="NCBI Taxonomy" id="138068"/>
    <lineage>
        <taxon>Eukaryota</taxon>
        <taxon>Fungi</taxon>
        <taxon>Dikarya</taxon>
        <taxon>Ascomycota</taxon>
        <taxon>Pezizomycotina</taxon>
        <taxon>Sordariomycetes</taxon>
        <taxon>Xylariomycetidae</taxon>
        <taxon>Amphisphaeriales</taxon>
        <taxon>Sporocadaceae</taxon>
        <taxon>Seiridium</taxon>
    </lineage>
</organism>
<feature type="domain" description="AB hydrolase-1" evidence="2">
    <location>
        <begin position="97"/>
        <end position="237"/>
    </location>
</feature>
<evidence type="ECO:0000313" key="3">
    <source>
        <dbReference type="EMBL" id="KAK9424451.1"/>
    </source>
</evidence>
<evidence type="ECO:0000313" key="4">
    <source>
        <dbReference type="Proteomes" id="UP001408356"/>
    </source>
</evidence>
<reference evidence="3 4" key="1">
    <citation type="journal article" date="2024" name="J. Plant Pathol.">
        <title>Sequence and assembly of the genome of Seiridium unicorne, isolate CBS 538.82, causal agent of cypress canker disease.</title>
        <authorList>
            <person name="Scali E."/>
            <person name="Rocca G.D."/>
            <person name="Danti R."/>
            <person name="Garbelotto M."/>
            <person name="Barberini S."/>
            <person name="Baroncelli R."/>
            <person name="Emiliani G."/>
        </authorList>
    </citation>
    <scope>NUCLEOTIDE SEQUENCE [LARGE SCALE GENOMIC DNA]</scope>
    <source>
        <strain evidence="3 4">BM-138-508</strain>
    </source>
</reference>
<protein>
    <submittedName>
        <fullName evidence="3">Alpha/Beta hydrolase protein</fullName>
    </submittedName>
</protein>
<feature type="chain" id="PRO_5046773668" evidence="1">
    <location>
        <begin position="21"/>
        <end position="278"/>
    </location>
</feature>
<gene>
    <name evidence="3" type="ORF">SUNI508_13598</name>
</gene>
<dbReference type="GO" id="GO:0016787">
    <property type="term" value="F:hydrolase activity"/>
    <property type="evidence" value="ECO:0007669"/>
    <property type="project" value="UniProtKB-KW"/>
</dbReference>
<dbReference type="InterPro" id="IPR000073">
    <property type="entry name" value="AB_hydrolase_1"/>
</dbReference>
<dbReference type="Gene3D" id="3.40.50.1820">
    <property type="entry name" value="alpha/beta hydrolase"/>
    <property type="match status" value="1"/>
</dbReference>
<accession>A0ABR2VD53</accession>
<dbReference type="Proteomes" id="UP001408356">
    <property type="component" value="Unassembled WGS sequence"/>
</dbReference>
<feature type="signal peptide" evidence="1">
    <location>
        <begin position="1"/>
        <end position="20"/>
    </location>
</feature>
<evidence type="ECO:0000259" key="2">
    <source>
        <dbReference type="Pfam" id="PF12697"/>
    </source>
</evidence>
<keyword evidence="1" id="KW-0732">Signal</keyword>
<dbReference type="Pfam" id="PF12697">
    <property type="entry name" value="Abhydrolase_6"/>
    <property type="match status" value="1"/>
</dbReference>
<dbReference type="InterPro" id="IPR029058">
    <property type="entry name" value="AB_hydrolase_fold"/>
</dbReference>
<keyword evidence="4" id="KW-1185">Reference proteome</keyword>
<dbReference type="EMBL" id="JARVKF010000037">
    <property type="protein sequence ID" value="KAK9424451.1"/>
    <property type="molecule type" value="Genomic_DNA"/>
</dbReference>
<keyword evidence="3" id="KW-0378">Hydrolase</keyword>
<dbReference type="SUPFAM" id="SSF53474">
    <property type="entry name" value="alpha/beta-Hydrolases"/>
    <property type="match status" value="1"/>
</dbReference>